<dbReference type="PANTHER" id="PTHR10668:SF103">
    <property type="entry name" value="PYRIDINE NUCLEOTIDE-DISULFIDE OXIDOREDUCTASE DOMAIN-CONTAINING PROTEIN 2"/>
    <property type="match status" value="1"/>
</dbReference>
<dbReference type="EMBL" id="BAABBM010000001">
    <property type="protein sequence ID" value="GAA3891412.1"/>
    <property type="molecule type" value="Genomic_DNA"/>
</dbReference>
<protein>
    <recommendedName>
        <fullName evidence="3">Pyridine nucleotide-disulfide oxidoreductase domain-containing protein 2</fullName>
    </recommendedName>
</protein>
<evidence type="ECO:0000313" key="5">
    <source>
        <dbReference type="EMBL" id="GAA3891412.1"/>
    </source>
</evidence>
<name>A0ABP7L214_9SPHN</name>
<dbReference type="InterPro" id="IPR036188">
    <property type="entry name" value="FAD/NAD-bd_sf"/>
</dbReference>
<dbReference type="SUPFAM" id="SSF51905">
    <property type="entry name" value="FAD/NAD(P)-binding domain"/>
    <property type="match status" value="1"/>
</dbReference>
<evidence type="ECO:0000259" key="4">
    <source>
        <dbReference type="Pfam" id="PF01593"/>
    </source>
</evidence>
<evidence type="ECO:0000256" key="1">
    <source>
        <dbReference type="ARBA" id="ARBA00037217"/>
    </source>
</evidence>
<comment type="caution">
    <text evidence="5">The sequence shown here is derived from an EMBL/GenBank/DDBJ whole genome shotgun (WGS) entry which is preliminary data.</text>
</comment>
<dbReference type="Gene3D" id="3.50.50.60">
    <property type="entry name" value="FAD/NAD(P)-binding domain"/>
    <property type="match status" value="2"/>
</dbReference>
<proteinExistence type="predicted"/>
<accession>A0ABP7L214</accession>
<keyword evidence="6" id="KW-1185">Reference proteome</keyword>
<dbReference type="RefSeq" id="WP_344698420.1">
    <property type="nucleotide sequence ID" value="NZ_BAABBM010000001.1"/>
</dbReference>
<evidence type="ECO:0000256" key="2">
    <source>
        <dbReference type="ARBA" id="ARBA00038825"/>
    </source>
</evidence>
<feature type="domain" description="Amine oxidase" evidence="4">
    <location>
        <begin position="13"/>
        <end position="294"/>
    </location>
</feature>
<dbReference type="Pfam" id="PF01593">
    <property type="entry name" value="Amino_oxidase"/>
    <property type="match status" value="1"/>
</dbReference>
<dbReference type="InterPro" id="IPR002937">
    <property type="entry name" value="Amino_oxidase"/>
</dbReference>
<gene>
    <name evidence="5" type="ORF">GCM10022276_08210</name>
</gene>
<sequence length="527" mass="56519">MHDAVIIGAGHNGLTCAYYLAKKGMKIALLEAAEVVGGAAVTDEFLPGFKNSAASYTVSLLNPKVIRDMELERHGLKVVLRKTDNFLPGDGTYLLAGRNGLTRKEIARHVKSDAEGYDRYIAELETVVHLLKKWLLRAPPNVGRKVSAIPKLLSLGRDMAGLSLAETQIVHDFAMRSESEILERHFEGELTKALFGFDGVVGNFASPQAPGTAYVLLHHLFGEAAGVPGAWGHAIGGMGSITQAMARACREAGVDIVLNTPVEEVVVSGGRASGVVAGGKAWTARSVVAGVNPKLLFDRLIPQGAVDADVSSRMHGWKCESATFRMNVALSELPKFTVLPKKGDHLTAGIIIAPSLDYMHKAWLDAAVNGWAKKPIIEMLIPSTLDPSLAPKGKHVASLFCQHFRYDLGPGRSWDKEREKAADAIIATVDSHAPGFAKSVLGRQIHSPLDLERRFGLIGGDIFHGKMGLDQLFSARPMIGAADYRMPLKGLYLCGSGSHPGGGVTGAPGHNAARAILQDRRLWARGH</sequence>
<evidence type="ECO:0000256" key="3">
    <source>
        <dbReference type="ARBA" id="ARBA00040298"/>
    </source>
</evidence>
<comment type="subunit">
    <text evidence="2">Interacts with COX5B; this interaction may contribute to localize PYROXD2 to the inner face of the inner mitochondrial membrane.</text>
</comment>
<evidence type="ECO:0000313" key="6">
    <source>
        <dbReference type="Proteomes" id="UP001500827"/>
    </source>
</evidence>
<organism evidence="5 6">
    <name type="scientific">Sphingomonas limnosediminicola</name>
    <dbReference type="NCBI Taxonomy" id="940133"/>
    <lineage>
        <taxon>Bacteria</taxon>
        <taxon>Pseudomonadati</taxon>
        <taxon>Pseudomonadota</taxon>
        <taxon>Alphaproteobacteria</taxon>
        <taxon>Sphingomonadales</taxon>
        <taxon>Sphingomonadaceae</taxon>
        <taxon>Sphingomonas</taxon>
    </lineage>
</organism>
<dbReference type="PANTHER" id="PTHR10668">
    <property type="entry name" value="PHYTOENE DEHYDROGENASE"/>
    <property type="match status" value="1"/>
</dbReference>
<reference evidence="6" key="1">
    <citation type="journal article" date="2019" name="Int. J. Syst. Evol. Microbiol.">
        <title>The Global Catalogue of Microorganisms (GCM) 10K type strain sequencing project: providing services to taxonomists for standard genome sequencing and annotation.</title>
        <authorList>
            <consortium name="The Broad Institute Genomics Platform"/>
            <consortium name="The Broad Institute Genome Sequencing Center for Infectious Disease"/>
            <person name="Wu L."/>
            <person name="Ma J."/>
        </authorList>
    </citation>
    <scope>NUCLEOTIDE SEQUENCE [LARGE SCALE GENOMIC DNA]</scope>
    <source>
        <strain evidence="6">JCM 17543</strain>
    </source>
</reference>
<comment type="function">
    <text evidence="1">Probable oxidoreductase that may play a role as regulator of mitochondrial function.</text>
</comment>
<dbReference type="Proteomes" id="UP001500827">
    <property type="component" value="Unassembled WGS sequence"/>
</dbReference>